<accession>A0ABX7KC27</accession>
<feature type="compositionally biased region" description="Basic and acidic residues" evidence="1">
    <location>
        <begin position="55"/>
        <end position="64"/>
    </location>
</feature>
<protein>
    <recommendedName>
        <fullName evidence="4">Secreted protein</fullName>
    </recommendedName>
</protein>
<evidence type="ECO:0000313" key="3">
    <source>
        <dbReference type="Proteomes" id="UP000663637"/>
    </source>
</evidence>
<feature type="region of interest" description="Disordered" evidence="1">
    <location>
        <begin position="53"/>
        <end position="74"/>
    </location>
</feature>
<name>A0ABX7KC27_9SPHN</name>
<dbReference type="EMBL" id="CP061510">
    <property type="protein sequence ID" value="QSB45845.1"/>
    <property type="molecule type" value="Genomic_DNA"/>
</dbReference>
<dbReference type="Proteomes" id="UP000663637">
    <property type="component" value="Chromosome"/>
</dbReference>
<sequence length="74" mass="7692">MIIPLLVPLLPFDTSASGWAEVSASCVLDRRGDTCAVTLEGLGIVVLFGEVDGPGTREEGDDSHANGPHGEVPF</sequence>
<evidence type="ECO:0000313" key="2">
    <source>
        <dbReference type="EMBL" id="QSB45845.1"/>
    </source>
</evidence>
<organism evidence="2 3">
    <name type="scientific">Tsuneonella flava</name>
    <dbReference type="NCBI Taxonomy" id="2055955"/>
    <lineage>
        <taxon>Bacteria</taxon>
        <taxon>Pseudomonadati</taxon>
        <taxon>Pseudomonadota</taxon>
        <taxon>Alphaproteobacteria</taxon>
        <taxon>Sphingomonadales</taxon>
        <taxon>Erythrobacteraceae</taxon>
        <taxon>Tsuneonella</taxon>
    </lineage>
</organism>
<proteinExistence type="predicted"/>
<gene>
    <name evidence="2" type="ORF">IDJ81_07125</name>
</gene>
<dbReference type="RefSeq" id="WP_205445176.1">
    <property type="nucleotide sequence ID" value="NZ_CP061510.1"/>
</dbReference>
<reference evidence="2 3" key="1">
    <citation type="submission" date="2020-09" db="EMBL/GenBank/DDBJ databases">
        <title>Complete genome sequence of altererythrobacter flavus SS-21NJ, isolated from Dongying oil sludge in Shandong province.</title>
        <authorList>
            <person name="Sun S."/>
            <person name="Zhang Z."/>
        </authorList>
    </citation>
    <scope>NUCLEOTIDE SEQUENCE [LARGE SCALE GENOMIC DNA]</scope>
    <source>
        <strain evidence="2 3">SS-21NJ</strain>
    </source>
</reference>
<keyword evidence="3" id="KW-1185">Reference proteome</keyword>
<evidence type="ECO:0008006" key="4">
    <source>
        <dbReference type="Google" id="ProtNLM"/>
    </source>
</evidence>
<evidence type="ECO:0000256" key="1">
    <source>
        <dbReference type="SAM" id="MobiDB-lite"/>
    </source>
</evidence>